<evidence type="ECO:0000256" key="11">
    <source>
        <dbReference type="ARBA" id="ARBA00031350"/>
    </source>
</evidence>
<evidence type="ECO:0000313" key="13">
    <source>
        <dbReference type="Proteomes" id="UP000177126"/>
    </source>
</evidence>
<keyword evidence="8" id="KW-0949">S-adenosyl-L-methionine</keyword>
<comment type="similarity">
    <text evidence="2">Belongs to the methyltransferase superfamily. L-isoaspartyl/D-aspartyl protein methyltransferase family.</text>
</comment>
<dbReference type="PANTHER" id="PTHR11579">
    <property type="entry name" value="PROTEIN-L-ISOASPARTATE O-METHYLTRANSFERASE"/>
    <property type="match status" value="1"/>
</dbReference>
<keyword evidence="6" id="KW-0489">Methyltransferase</keyword>
<dbReference type="InterPro" id="IPR000682">
    <property type="entry name" value="PCMT"/>
</dbReference>
<gene>
    <name evidence="12" type="ORF">A3B04_01645</name>
</gene>
<dbReference type="Pfam" id="PF01135">
    <property type="entry name" value="PCMT"/>
    <property type="match status" value="1"/>
</dbReference>
<evidence type="ECO:0000256" key="5">
    <source>
        <dbReference type="ARBA" id="ARBA00022490"/>
    </source>
</evidence>
<evidence type="ECO:0000256" key="1">
    <source>
        <dbReference type="ARBA" id="ARBA00004496"/>
    </source>
</evidence>
<dbReference type="SUPFAM" id="SSF53335">
    <property type="entry name" value="S-adenosyl-L-methionine-dependent methyltransferases"/>
    <property type="match status" value="1"/>
</dbReference>
<dbReference type="EMBL" id="MHNF01000051">
    <property type="protein sequence ID" value="OGZ39609.1"/>
    <property type="molecule type" value="Genomic_DNA"/>
</dbReference>
<dbReference type="Proteomes" id="UP000177126">
    <property type="component" value="Unassembled WGS sequence"/>
</dbReference>
<evidence type="ECO:0000313" key="12">
    <source>
        <dbReference type="EMBL" id="OGZ39609.1"/>
    </source>
</evidence>
<evidence type="ECO:0000256" key="4">
    <source>
        <dbReference type="ARBA" id="ARBA00013346"/>
    </source>
</evidence>
<keyword evidence="7" id="KW-0808">Transferase</keyword>
<evidence type="ECO:0000256" key="9">
    <source>
        <dbReference type="ARBA" id="ARBA00030757"/>
    </source>
</evidence>
<dbReference type="GO" id="GO:0032259">
    <property type="term" value="P:methylation"/>
    <property type="evidence" value="ECO:0007669"/>
    <property type="project" value="UniProtKB-KW"/>
</dbReference>
<dbReference type="InterPro" id="IPR029063">
    <property type="entry name" value="SAM-dependent_MTases_sf"/>
</dbReference>
<dbReference type="GO" id="GO:0004719">
    <property type="term" value="F:protein-L-isoaspartate (D-aspartate) O-methyltransferase activity"/>
    <property type="evidence" value="ECO:0007669"/>
    <property type="project" value="UniProtKB-EC"/>
</dbReference>
<dbReference type="PANTHER" id="PTHR11579:SF0">
    <property type="entry name" value="PROTEIN-L-ISOASPARTATE(D-ASPARTATE) O-METHYLTRANSFERASE"/>
    <property type="match status" value="1"/>
</dbReference>
<comment type="subcellular location">
    <subcellularLocation>
        <location evidence="1">Cytoplasm</location>
    </subcellularLocation>
</comment>
<dbReference type="EC" id="2.1.1.77" evidence="3"/>
<reference evidence="12 13" key="1">
    <citation type="journal article" date="2016" name="Nat. Commun.">
        <title>Thousands of microbial genomes shed light on interconnected biogeochemical processes in an aquifer system.</title>
        <authorList>
            <person name="Anantharaman K."/>
            <person name="Brown C.T."/>
            <person name="Hug L.A."/>
            <person name="Sharon I."/>
            <person name="Castelle C.J."/>
            <person name="Probst A.J."/>
            <person name="Thomas B.C."/>
            <person name="Singh A."/>
            <person name="Wilkins M.J."/>
            <person name="Karaoz U."/>
            <person name="Brodie E.L."/>
            <person name="Williams K.H."/>
            <person name="Hubbard S.S."/>
            <person name="Banfield J.F."/>
        </authorList>
    </citation>
    <scope>NUCLEOTIDE SEQUENCE [LARGE SCALE GENOMIC DNA]</scope>
</reference>
<proteinExistence type="inferred from homology"/>
<dbReference type="AlphaFoldDB" id="A0A1G2FNG4"/>
<comment type="caution">
    <text evidence="12">The sequence shown here is derived from an EMBL/GenBank/DDBJ whole genome shotgun (WGS) entry which is preliminary data.</text>
</comment>
<dbReference type="Gene3D" id="3.40.50.150">
    <property type="entry name" value="Vaccinia Virus protein VP39"/>
    <property type="match status" value="1"/>
</dbReference>
<dbReference type="CDD" id="cd02440">
    <property type="entry name" value="AdoMet_MTases"/>
    <property type="match status" value="1"/>
</dbReference>
<protein>
    <recommendedName>
        <fullName evidence="4">Protein-L-isoaspartate O-methyltransferase</fullName>
        <ecNumber evidence="3">2.1.1.77</ecNumber>
    </recommendedName>
    <alternativeName>
        <fullName evidence="11">L-isoaspartyl protein carboxyl methyltransferase</fullName>
    </alternativeName>
    <alternativeName>
        <fullName evidence="9">Protein L-isoaspartyl methyltransferase</fullName>
    </alternativeName>
    <alternativeName>
        <fullName evidence="10">Protein-beta-aspartate methyltransferase</fullName>
    </alternativeName>
</protein>
<evidence type="ECO:0000256" key="8">
    <source>
        <dbReference type="ARBA" id="ARBA00022691"/>
    </source>
</evidence>
<keyword evidence="5" id="KW-0963">Cytoplasm</keyword>
<organism evidence="12 13">
    <name type="scientific">Candidatus Portnoybacteria bacterium RIFCSPLOWO2_02_FULL_39_11</name>
    <dbReference type="NCBI Taxonomy" id="1802001"/>
    <lineage>
        <taxon>Bacteria</taxon>
        <taxon>Candidatus Portnoyibacteriota</taxon>
    </lineage>
</organism>
<name>A0A1G2FNG4_9BACT</name>
<evidence type="ECO:0000256" key="6">
    <source>
        <dbReference type="ARBA" id="ARBA00022603"/>
    </source>
</evidence>
<accession>A0A1G2FNG4</accession>
<evidence type="ECO:0000256" key="7">
    <source>
        <dbReference type="ARBA" id="ARBA00022679"/>
    </source>
</evidence>
<dbReference type="GO" id="GO:0005737">
    <property type="term" value="C:cytoplasm"/>
    <property type="evidence" value="ECO:0007669"/>
    <property type="project" value="UniProtKB-SubCell"/>
</dbReference>
<evidence type="ECO:0000256" key="2">
    <source>
        <dbReference type="ARBA" id="ARBA00005369"/>
    </source>
</evidence>
<evidence type="ECO:0000256" key="10">
    <source>
        <dbReference type="ARBA" id="ARBA00031323"/>
    </source>
</evidence>
<evidence type="ECO:0000256" key="3">
    <source>
        <dbReference type="ARBA" id="ARBA00011890"/>
    </source>
</evidence>
<sequence>MKINQQKELVDFLKEREVLNSANVISAFEAVDRQDFMPEEMKNLAYIDEPLPIGFGQTISQPSTVAFILERLDVQKGDIIFDVGSGSGWQAAMLAELVGPAGKIYTAEIISELCEFSQENIKKYRKLSERIVSECGNAAAGVASLPQKESLDRIIAAATLEEVPEVWREQLKIGGKMIYPSQEALFKETKLGDGEFKLVKYPGFVFVPFVKN</sequence>